<dbReference type="RefSeq" id="XP_015652612.1">
    <property type="nucleotide sequence ID" value="XM_015808899.1"/>
</dbReference>
<dbReference type="GO" id="GO:0016020">
    <property type="term" value="C:membrane"/>
    <property type="evidence" value="ECO:0007669"/>
    <property type="project" value="UniProtKB-SubCell"/>
</dbReference>
<keyword evidence="7" id="KW-1185">Reference proteome</keyword>
<proteinExistence type="predicted"/>
<dbReference type="PANTHER" id="PTHR14856:SF9">
    <property type="entry name" value="PQ-LOOP REPEAT-CONTAINING PROTEIN 1"/>
    <property type="match status" value="1"/>
</dbReference>
<organism evidence="6 7">
    <name type="scientific">Leptomonas pyrrhocoris</name>
    <name type="common">Firebug parasite</name>
    <dbReference type="NCBI Taxonomy" id="157538"/>
    <lineage>
        <taxon>Eukaryota</taxon>
        <taxon>Discoba</taxon>
        <taxon>Euglenozoa</taxon>
        <taxon>Kinetoplastea</taxon>
        <taxon>Metakinetoplastina</taxon>
        <taxon>Trypanosomatida</taxon>
        <taxon>Trypanosomatidae</taxon>
        <taxon>Leishmaniinae</taxon>
        <taxon>Leptomonas</taxon>
    </lineage>
</organism>
<evidence type="ECO:0000256" key="2">
    <source>
        <dbReference type="ARBA" id="ARBA00022692"/>
    </source>
</evidence>
<sequence length="318" mass="35011">MNAWEIVFQTLLVFAPHVGYVAQYFEIVKSNSIEGYAPMVSLILLTSNTLRLYYYIGKHYMLALLFQAILGVLVHFWVLIKVLDVHVSQMVSARQDEVLFDENATSPSPLVVPISVEEAGSKPAPAVTDAQGSFSSATHVQGDTVLAEDVHAASPPVAAAFFRFVRFLFHLEDTIERSLLRLTPRSFAFSYVASACVTLVAVLFYYFSIGRVWASAPAVVGYISLGIEALLVLPQILRNARRRSTEGLSMILILTWVVGDVIKVVYYCYAKQALPFIIGGIFQILLDVVVVAQVVYYGFYLRRGSVAGSGEEAADPAP</sequence>
<dbReference type="VEuPathDB" id="TriTrypDB:LpyrH10_31_0880"/>
<dbReference type="GO" id="GO:0045332">
    <property type="term" value="P:phospholipid translocation"/>
    <property type="evidence" value="ECO:0007669"/>
    <property type="project" value="TreeGrafter"/>
</dbReference>
<dbReference type="OMA" id="FKMWFFF"/>
<gene>
    <name evidence="6" type="ORF">ABB37_09434</name>
</gene>
<dbReference type="SMART" id="SM00679">
    <property type="entry name" value="CTNS"/>
    <property type="match status" value="1"/>
</dbReference>
<reference evidence="6 7" key="1">
    <citation type="submission" date="2015-07" db="EMBL/GenBank/DDBJ databases">
        <title>High-quality genome of monoxenous trypanosomatid Leptomonas pyrrhocoris.</title>
        <authorList>
            <person name="Flegontov P."/>
            <person name="Butenko A."/>
            <person name="Firsov S."/>
            <person name="Vlcek C."/>
            <person name="Logacheva M.D."/>
            <person name="Field M."/>
            <person name="Filatov D."/>
            <person name="Flegontova O."/>
            <person name="Gerasimov E."/>
            <person name="Jackson A.P."/>
            <person name="Kelly S."/>
            <person name="Opperdoes F."/>
            <person name="O'Reilly A."/>
            <person name="Votypka J."/>
            <person name="Yurchenko V."/>
            <person name="Lukes J."/>
        </authorList>
    </citation>
    <scope>NUCLEOTIDE SEQUENCE [LARGE SCALE GENOMIC DNA]</scope>
    <source>
        <strain evidence="6">H10</strain>
    </source>
</reference>
<dbReference type="GO" id="GO:0042147">
    <property type="term" value="P:retrograde transport, endosome to Golgi"/>
    <property type="evidence" value="ECO:0007669"/>
    <property type="project" value="TreeGrafter"/>
</dbReference>
<dbReference type="EMBL" id="LGTL01000031">
    <property type="protein sequence ID" value="KPA74172.1"/>
    <property type="molecule type" value="Genomic_DNA"/>
</dbReference>
<dbReference type="FunFam" id="1.20.1280.290:FF:000005">
    <property type="entry name" value="PQ-loop repeat-containing protein 1"/>
    <property type="match status" value="1"/>
</dbReference>
<evidence type="ECO:0000256" key="5">
    <source>
        <dbReference type="SAM" id="Phobius"/>
    </source>
</evidence>
<feature type="transmembrane region" description="Helical" evidence="5">
    <location>
        <begin position="36"/>
        <end position="54"/>
    </location>
</feature>
<feature type="transmembrane region" description="Helical" evidence="5">
    <location>
        <begin position="6"/>
        <end position="24"/>
    </location>
</feature>
<feature type="transmembrane region" description="Helical" evidence="5">
    <location>
        <begin position="248"/>
        <end position="267"/>
    </location>
</feature>
<dbReference type="EMBL" id="LGTL01000031">
    <property type="protein sequence ID" value="KPA74173.1"/>
    <property type="molecule type" value="Genomic_DNA"/>
</dbReference>
<dbReference type="PANTHER" id="PTHR14856">
    <property type="entry name" value="PQ-LOOP REPEAT-CONTAINING PROTEIN 1-LIKE PROTEIN"/>
    <property type="match status" value="1"/>
</dbReference>
<dbReference type="Gene3D" id="1.20.1280.290">
    <property type="match status" value="1"/>
</dbReference>
<dbReference type="EMBL" id="LGTL01000031">
    <property type="protein sequence ID" value="KPA74171.1"/>
    <property type="molecule type" value="Genomic_DNA"/>
</dbReference>
<dbReference type="GeneID" id="26909717"/>
<feature type="transmembrane region" description="Helical" evidence="5">
    <location>
        <begin position="213"/>
        <end position="236"/>
    </location>
</feature>
<dbReference type="RefSeq" id="XP_015652610.1">
    <property type="nucleotide sequence ID" value="XM_015808897.1"/>
</dbReference>
<evidence type="ECO:0000256" key="1">
    <source>
        <dbReference type="ARBA" id="ARBA00004141"/>
    </source>
</evidence>
<keyword evidence="2 5" id="KW-0812">Transmembrane</keyword>
<comment type="caution">
    <text evidence="6">The sequence shown here is derived from an EMBL/GenBank/DDBJ whole genome shotgun (WGS) entry which is preliminary data.</text>
</comment>
<dbReference type="GO" id="GO:0005802">
    <property type="term" value="C:trans-Golgi network"/>
    <property type="evidence" value="ECO:0007669"/>
    <property type="project" value="TreeGrafter"/>
</dbReference>
<dbReference type="AlphaFoldDB" id="A0A0M9FQX3"/>
<evidence type="ECO:0000256" key="4">
    <source>
        <dbReference type="ARBA" id="ARBA00023136"/>
    </source>
</evidence>
<feature type="transmembrane region" description="Helical" evidence="5">
    <location>
        <begin position="273"/>
        <end position="299"/>
    </location>
</feature>
<dbReference type="GO" id="GO:0005768">
    <property type="term" value="C:endosome"/>
    <property type="evidence" value="ECO:0007669"/>
    <property type="project" value="TreeGrafter"/>
</dbReference>
<keyword evidence="3 5" id="KW-1133">Transmembrane helix</keyword>
<dbReference type="InterPro" id="IPR006603">
    <property type="entry name" value="PQ-loop_rpt"/>
</dbReference>
<evidence type="ECO:0000313" key="7">
    <source>
        <dbReference type="Proteomes" id="UP000037923"/>
    </source>
</evidence>
<dbReference type="InterPro" id="IPR052241">
    <property type="entry name" value="SLC66/Scramblase_ANY1"/>
</dbReference>
<keyword evidence="4 5" id="KW-0472">Membrane</keyword>
<feature type="transmembrane region" description="Helical" evidence="5">
    <location>
        <begin position="187"/>
        <end position="207"/>
    </location>
</feature>
<evidence type="ECO:0000256" key="3">
    <source>
        <dbReference type="ARBA" id="ARBA00022989"/>
    </source>
</evidence>
<comment type="subcellular location">
    <subcellularLocation>
        <location evidence="1">Membrane</location>
        <topology evidence="1">Multi-pass membrane protein</topology>
    </subcellularLocation>
</comment>
<dbReference type="OrthoDB" id="292213at2759"/>
<dbReference type="RefSeq" id="XP_015652611.1">
    <property type="nucleotide sequence ID" value="XM_015808898.1"/>
</dbReference>
<evidence type="ECO:0000313" key="6">
    <source>
        <dbReference type="EMBL" id="KPA74173.1"/>
    </source>
</evidence>
<dbReference type="GO" id="GO:0005829">
    <property type="term" value="C:cytosol"/>
    <property type="evidence" value="ECO:0007669"/>
    <property type="project" value="GOC"/>
</dbReference>
<protein>
    <submittedName>
        <fullName evidence="6">Uncharacterized protein</fullName>
    </submittedName>
</protein>
<name>A0A0M9FQX3_LEPPY</name>
<feature type="transmembrane region" description="Helical" evidence="5">
    <location>
        <begin position="60"/>
        <end position="80"/>
    </location>
</feature>
<accession>A0A0M9FQX3</accession>
<dbReference type="Proteomes" id="UP000037923">
    <property type="component" value="Unassembled WGS sequence"/>
</dbReference>
<dbReference type="Pfam" id="PF04193">
    <property type="entry name" value="PQ-loop"/>
    <property type="match status" value="1"/>
</dbReference>